<organism evidence="5">
    <name type="scientific">Pseudogymnoascus destructans</name>
    <dbReference type="NCBI Taxonomy" id="655981"/>
    <lineage>
        <taxon>Eukaryota</taxon>
        <taxon>Fungi</taxon>
        <taxon>Dikarya</taxon>
        <taxon>Ascomycota</taxon>
        <taxon>Pezizomycotina</taxon>
        <taxon>Leotiomycetes</taxon>
        <taxon>Thelebolales</taxon>
        <taxon>Thelebolaceae</taxon>
        <taxon>Pseudogymnoascus</taxon>
    </lineage>
</organism>
<feature type="compositionally biased region" description="Basic and acidic residues" evidence="3">
    <location>
        <begin position="205"/>
        <end position="263"/>
    </location>
</feature>
<dbReference type="Gene3D" id="1.10.720.30">
    <property type="entry name" value="SAP domain"/>
    <property type="match status" value="1"/>
</dbReference>
<dbReference type="Pfam" id="PF02037">
    <property type="entry name" value="SAP"/>
    <property type="match status" value="1"/>
</dbReference>
<dbReference type="InterPro" id="IPR036361">
    <property type="entry name" value="SAP_dom_sf"/>
</dbReference>
<gene>
    <name evidence="5" type="ORF">VC83_08237</name>
</gene>
<feature type="domain" description="SAP" evidence="4">
    <location>
        <begin position="4"/>
        <end position="38"/>
    </location>
</feature>
<feature type="compositionally biased region" description="Basic and acidic residues" evidence="3">
    <location>
        <begin position="148"/>
        <end position="158"/>
    </location>
</feature>
<dbReference type="PANTHER" id="PTHR46551:SF1">
    <property type="entry name" value="SAP DOMAIN-CONTAINING RIBONUCLEOPROTEIN"/>
    <property type="match status" value="1"/>
</dbReference>
<dbReference type="PANTHER" id="PTHR46551">
    <property type="entry name" value="SAP DOMAIN-CONTAINING RIBONUCLEOPROTEIN"/>
    <property type="match status" value="1"/>
</dbReference>
<dbReference type="SUPFAM" id="SSF68906">
    <property type="entry name" value="SAP domain"/>
    <property type="match status" value="1"/>
</dbReference>
<evidence type="ECO:0000313" key="5">
    <source>
        <dbReference type="EMBL" id="OAF55272.1"/>
    </source>
</evidence>
<dbReference type="GeneID" id="36291279"/>
<dbReference type="GO" id="GO:0016973">
    <property type="term" value="P:poly(A)+ mRNA export from nucleus"/>
    <property type="evidence" value="ECO:0007669"/>
    <property type="project" value="TreeGrafter"/>
</dbReference>
<dbReference type="InterPro" id="IPR003034">
    <property type="entry name" value="SAP_dom"/>
</dbReference>
<dbReference type="RefSeq" id="XP_024320573.1">
    <property type="nucleotide sequence ID" value="XM_024471793.1"/>
</dbReference>
<dbReference type="EMBL" id="KV441410">
    <property type="protein sequence ID" value="OAF55272.1"/>
    <property type="molecule type" value="Genomic_DNA"/>
</dbReference>
<dbReference type="eggNOG" id="KOG4259">
    <property type="taxonomic scope" value="Eukaryota"/>
</dbReference>
<comment type="similarity">
    <text evidence="2">Belongs to the SAP domain-containing ribonucleoprotein family.</text>
</comment>
<dbReference type="AlphaFoldDB" id="A0A177A1A6"/>
<dbReference type="OrthoDB" id="445357at2759"/>
<keyword evidence="1" id="KW-0597">Phosphoprotein</keyword>
<evidence type="ECO:0000256" key="1">
    <source>
        <dbReference type="ARBA" id="ARBA00022553"/>
    </source>
</evidence>
<dbReference type="VEuPathDB" id="FungiDB:GMDG_07442"/>
<dbReference type="Proteomes" id="UP000077154">
    <property type="component" value="Unassembled WGS sequence"/>
</dbReference>
<sequence length="275" mass="29160">MADYNSLKVPDLKKILTERALPLSGNKADLIARLKEDDKKKAPISAAPAAADDEIDWDEDDSKVATGATTTTAAATTIAAGGQGAIETPLAVPNQKQDVDPAATTDLKVTGCTDAPAAADGCVAASGEVEAVVVEEPKQDFSIGLQKTDAEKEAERRAARAKKFGIVPDDDEVKRAERAKKFGGGAGHVDVSGLDGALPERKKRGREEREGKTGREAKRQTPDRRAEPVKKEARPSVPKQEPKKAYKSVLDDPVEKAKAEARRQKFASAPALAST</sequence>
<dbReference type="InterPro" id="IPR040746">
    <property type="entry name" value="THO1_MOS11_C"/>
</dbReference>
<evidence type="ECO:0000256" key="3">
    <source>
        <dbReference type="SAM" id="MobiDB-lite"/>
    </source>
</evidence>
<reference evidence="5" key="1">
    <citation type="submission" date="2016-03" db="EMBL/GenBank/DDBJ databases">
        <title>Updated assembly of Pseudogymnoascus destructans, the fungus causing white-nose syndrome of bats.</title>
        <authorList>
            <person name="Palmer J.M."/>
            <person name="Drees K.P."/>
            <person name="Foster J.T."/>
            <person name="Lindner D.L."/>
        </authorList>
    </citation>
    <scope>NUCLEOTIDE SEQUENCE [LARGE SCALE GENOMIC DNA]</scope>
    <source>
        <strain evidence="5">20631-21</strain>
    </source>
</reference>
<protein>
    <recommendedName>
        <fullName evidence="4">SAP domain-containing protein</fullName>
    </recommendedName>
</protein>
<evidence type="ECO:0000256" key="2">
    <source>
        <dbReference type="ARBA" id="ARBA00046328"/>
    </source>
</evidence>
<evidence type="ECO:0000259" key="4">
    <source>
        <dbReference type="PROSITE" id="PS50800"/>
    </source>
</evidence>
<dbReference type="InterPro" id="IPR052240">
    <property type="entry name" value="SAP_domain_ribonucleoprotein"/>
</dbReference>
<dbReference type="Pfam" id="PF18592">
    <property type="entry name" value="Tho1_MOS11_C"/>
    <property type="match status" value="1"/>
</dbReference>
<feature type="region of interest" description="Disordered" evidence="3">
    <location>
        <begin position="37"/>
        <end position="60"/>
    </location>
</feature>
<accession>A0A177A1A6</accession>
<dbReference type="SMART" id="SM00513">
    <property type="entry name" value="SAP"/>
    <property type="match status" value="1"/>
</dbReference>
<feature type="region of interest" description="Disordered" evidence="3">
    <location>
        <begin position="144"/>
        <end position="275"/>
    </location>
</feature>
<feature type="compositionally biased region" description="Acidic residues" evidence="3">
    <location>
        <begin position="51"/>
        <end position="60"/>
    </location>
</feature>
<proteinExistence type="inferred from homology"/>
<name>A0A177A1A6_9PEZI</name>
<dbReference type="GO" id="GO:0005634">
    <property type="term" value="C:nucleus"/>
    <property type="evidence" value="ECO:0007669"/>
    <property type="project" value="TreeGrafter"/>
</dbReference>
<dbReference type="PROSITE" id="PS50800">
    <property type="entry name" value="SAP"/>
    <property type="match status" value="1"/>
</dbReference>